<name>A0A454JLP1_9NEIS</name>
<protein>
    <submittedName>
        <fullName evidence="2">Formyl transferase</fullName>
    </submittedName>
</protein>
<dbReference type="PANTHER" id="PTHR11138">
    <property type="entry name" value="METHIONYL-TRNA FORMYLTRANSFERASE"/>
    <property type="match status" value="1"/>
</dbReference>
<dbReference type="PANTHER" id="PTHR11138:SF5">
    <property type="entry name" value="METHIONYL-TRNA FORMYLTRANSFERASE, MITOCHONDRIAL"/>
    <property type="match status" value="1"/>
</dbReference>
<feature type="domain" description="Formyl transferase N-terminal" evidence="1">
    <location>
        <begin position="117"/>
        <end position="183"/>
    </location>
</feature>
<gene>
    <name evidence="2" type="ORF">EAY64_04010</name>
</gene>
<keyword evidence="3" id="KW-1185">Reference proteome</keyword>
<dbReference type="EMBL" id="RFAR01000012">
    <property type="protein sequence ID" value="RMD00804.1"/>
    <property type="molecule type" value="Genomic_DNA"/>
</dbReference>
<dbReference type="SUPFAM" id="SSF53328">
    <property type="entry name" value="Formyltransferase"/>
    <property type="match status" value="1"/>
</dbReference>
<keyword evidence="2" id="KW-0808">Transferase</keyword>
<dbReference type="Pfam" id="PF00551">
    <property type="entry name" value="Formyl_trans_N"/>
    <property type="match status" value="1"/>
</dbReference>
<dbReference type="AlphaFoldDB" id="A0A454JLP1"/>
<sequence>MKEWQRCLLSWYTCHSYLPPDATMRFAITLTDRFKVLLDIALQAGWQPLKIFTSPLDGKIHDNRQVIEQAARLGIPVQLSPITEADLAALATQGCETLLLGSYDWRVPNWRPHLAHAVNFHPSPLPEARGPFPLVRAILEQRAEWGVSCHVVEQDFDSGALLDQQRFAMAADETLNTLEWKCQLALEQLGRRVIADFTNAWQQAKPQEQGSYWPRWSEAERMLDLSGPLASIQRQLRAFGDINCQAEANGVGFVVHRAQGWLETHSFKPGTLVRSVDLSMLFAVADGFLVISEWSVQAPGMVSGRRPF</sequence>
<organism evidence="2 3">
    <name type="scientific">Aquitalea palustris</name>
    <dbReference type="NCBI Taxonomy" id="2480983"/>
    <lineage>
        <taxon>Bacteria</taxon>
        <taxon>Pseudomonadati</taxon>
        <taxon>Pseudomonadota</taxon>
        <taxon>Betaproteobacteria</taxon>
        <taxon>Neisseriales</taxon>
        <taxon>Chromobacteriaceae</taxon>
        <taxon>Aquitalea</taxon>
    </lineage>
</organism>
<accession>A0A454JLP1</accession>
<dbReference type="Proteomes" id="UP000274139">
    <property type="component" value="Unassembled WGS sequence"/>
</dbReference>
<dbReference type="InterPro" id="IPR011034">
    <property type="entry name" value="Formyl_transferase-like_C_sf"/>
</dbReference>
<dbReference type="Gene3D" id="3.40.50.12230">
    <property type="match status" value="1"/>
</dbReference>
<dbReference type="InterPro" id="IPR036477">
    <property type="entry name" value="Formyl_transf_N_sf"/>
</dbReference>
<reference evidence="2 3" key="1">
    <citation type="submission" date="2018-10" db="EMBL/GenBank/DDBJ databases">
        <title>Draft genome sequence of Aquitalea MWU14-2217 isolated from a wild cranberry bog in Provincetown, Massachusetts.</title>
        <authorList>
            <person name="Ebadzadsahrai G."/>
            <person name="Soby S."/>
        </authorList>
    </citation>
    <scope>NUCLEOTIDE SEQUENCE [LARGE SCALE GENOMIC DNA]</scope>
    <source>
        <strain evidence="2 3">MWU14-2217</strain>
    </source>
</reference>
<dbReference type="GO" id="GO:0004479">
    <property type="term" value="F:methionyl-tRNA formyltransferase activity"/>
    <property type="evidence" value="ECO:0007669"/>
    <property type="project" value="TreeGrafter"/>
</dbReference>
<evidence type="ECO:0000259" key="1">
    <source>
        <dbReference type="Pfam" id="PF00551"/>
    </source>
</evidence>
<dbReference type="InterPro" id="IPR002376">
    <property type="entry name" value="Formyl_transf_N"/>
</dbReference>
<evidence type="ECO:0000313" key="3">
    <source>
        <dbReference type="Proteomes" id="UP000274139"/>
    </source>
</evidence>
<comment type="caution">
    <text evidence="2">The sequence shown here is derived from an EMBL/GenBank/DDBJ whole genome shotgun (WGS) entry which is preliminary data.</text>
</comment>
<evidence type="ECO:0000313" key="2">
    <source>
        <dbReference type="EMBL" id="RMD00804.1"/>
    </source>
</evidence>
<dbReference type="GO" id="GO:0005829">
    <property type="term" value="C:cytosol"/>
    <property type="evidence" value="ECO:0007669"/>
    <property type="project" value="TreeGrafter"/>
</dbReference>
<dbReference type="SUPFAM" id="SSF50486">
    <property type="entry name" value="FMT C-terminal domain-like"/>
    <property type="match status" value="1"/>
</dbReference>
<proteinExistence type="predicted"/>